<dbReference type="AlphaFoldDB" id="A0AAE9LRX0"/>
<reference evidence="2" key="1">
    <citation type="submission" date="2022-06" db="EMBL/GenBank/DDBJ databases">
        <title>Isolation, identification and characterization of iprodione-degrading strains in Lhasa, Tibet.</title>
        <authorList>
            <person name="Pan H."/>
        </authorList>
    </citation>
    <scope>NUCLEOTIDE SEQUENCE</scope>
    <source>
        <strain evidence="2">Y-23</strain>
    </source>
</reference>
<evidence type="ECO:0000256" key="1">
    <source>
        <dbReference type="SAM" id="Phobius"/>
    </source>
</evidence>
<dbReference type="RefSeq" id="WP_252221395.1">
    <property type="nucleotide sequence ID" value="NZ_CP098732.1"/>
</dbReference>
<gene>
    <name evidence="2" type="ORF">M5E07_01890</name>
</gene>
<evidence type="ECO:0000313" key="3">
    <source>
        <dbReference type="Proteomes" id="UP001056716"/>
    </source>
</evidence>
<name>A0AAE9LRX0_9GAMM</name>
<keyword evidence="1" id="KW-0812">Transmembrane</keyword>
<feature type="transmembrane region" description="Helical" evidence="1">
    <location>
        <begin position="15"/>
        <end position="47"/>
    </location>
</feature>
<keyword evidence="3" id="KW-1185">Reference proteome</keyword>
<sequence>MANTAYYLKRSRVAIVFQIGLLFLIQCLVSVLLPVWLAVLILTMLLFSFWMQLKRATLHYFEAFSIDEWSIRPTDQGVQHMRLTRVVDHHFYIVLYFQQQSSCSYVIWYDQLTLKDWKKLKLLAKMF</sequence>
<accession>A0AAE9LRX0</accession>
<evidence type="ECO:0000313" key="2">
    <source>
        <dbReference type="EMBL" id="USE83627.1"/>
    </source>
</evidence>
<dbReference type="KEGG" id="atz:M5E07_01890"/>
<keyword evidence="1" id="KW-1133">Transmembrane helix</keyword>
<proteinExistence type="predicted"/>
<keyword evidence="1" id="KW-0472">Membrane</keyword>
<dbReference type="Proteomes" id="UP001056716">
    <property type="component" value="Chromosome"/>
</dbReference>
<organism evidence="2 3">
    <name type="scientific">Acinetobacter tibetensis</name>
    <dbReference type="NCBI Taxonomy" id="2943497"/>
    <lineage>
        <taxon>Bacteria</taxon>
        <taxon>Pseudomonadati</taxon>
        <taxon>Pseudomonadota</taxon>
        <taxon>Gammaproteobacteria</taxon>
        <taxon>Moraxellales</taxon>
        <taxon>Moraxellaceae</taxon>
        <taxon>Acinetobacter</taxon>
    </lineage>
</organism>
<dbReference type="EMBL" id="CP098732">
    <property type="protein sequence ID" value="USE83627.1"/>
    <property type="molecule type" value="Genomic_DNA"/>
</dbReference>
<protein>
    <submittedName>
        <fullName evidence="2">Uncharacterized protein</fullName>
    </submittedName>
</protein>